<protein>
    <submittedName>
        <fullName evidence="4">Zinc finger protein 862</fullName>
    </submittedName>
</protein>
<accession>A0AA47N7J3</accession>
<name>A0AA47N7J3_MERPO</name>
<evidence type="ECO:0000256" key="1">
    <source>
        <dbReference type="SAM" id="MobiDB-lite"/>
    </source>
</evidence>
<evidence type="ECO:0000259" key="3">
    <source>
        <dbReference type="Pfam" id="PF25431"/>
    </source>
</evidence>
<dbReference type="InterPro" id="IPR057456">
    <property type="entry name" value="Znf_C17orf113"/>
</dbReference>
<organism evidence="4 5">
    <name type="scientific">Merluccius polli</name>
    <name type="common">Benguela hake</name>
    <name type="synonym">Merluccius cadenati</name>
    <dbReference type="NCBI Taxonomy" id="89951"/>
    <lineage>
        <taxon>Eukaryota</taxon>
        <taxon>Metazoa</taxon>
        <taxon>Chordata</taxon>
        <taxon>Craniata</taxon>
        <taxon>Vertebrata</taxon>
        <taxon>Euteleostomi</taxon>
        <taxon>Actinopterygii</taxon>
        <taxon>Neopterygii</taxon>
        <taxon>Teleostei</taxon>
        <taxon>Neoteleostei</taxon>
        <taxon>Acanthomorphata</taxon>
        <taxon>Zeiogadaria</taxon>
        <taxon>Gadariae</taxon>
        <taxon>Gadiformes</taxon>
        <taxon>Gadoidei</taxon>
        <taxon>Merlucciidae</taxon>
        <taxon>Merluccius</taxon>
    </lineage>
</organism>
<dbReference type="Proteomes" id="UP001174136">
    <property type="component" value="Unassembled WGS sequence"/>
</dbReference>
<dbReference type="Pfam" id="PF25431">
    <property type="entry name" value="zf-C17orf113"/>
    <property type="match status" value="1"/>
</dbReference>
<dbReference type="PANTHER" id="PTHR46880:SF5">
    <property type="entry name" value="DUF4371 DOMAIN-CONTAINING PROTEIN"/>
    <property type="match status" value="1"/>
</dbReference>
<dbReference type="Pfam" id="PF05699">
    <property type="entry name" value="Dimer_Tnp_hAT"/>
    <property type="match status" value="1"/>
</dbReference>
<dbReference type="PANTHER" id="PTHR46880">
    <property type="entry name" value="RAS-ASSOCIATING DOMAIN-CONTAINING PROTEIN"/>
    <property type="match status" value="1"/>
</dbReference>
<keyword evidence="5" id="KW-1185">Reference proteome</keyword>
<feature type="domain" description="HAT C-terminal dimerisation" evidence="2">
    <location>
        <begin position="592"/>
        <end position="651"/>
    </location>
</feature>
<feature type="region of interest" description="Disordered" evidence="1">
    <location>
        <begin position="1"/>
        <end position="59"/>
    </location>
</feature>
<dbReference type="AlphaFoldDB" id="A0AA47N7J3"/>
<dbReference type="InterPro" id="IPR012337">
    <property type="entry name" value="RNaseH-like_sf"/>
</dbReference>
<dbReference type="InterPro" id="IPR008906">
    <property type="entry name" value="HATC_C_dom"/>
</dbReference>
<evidence type="ECO:0000313" key="4">
    <source>
        <dbReference type="EMBL" id="KAK0153144.1"/>
    </source>
</evidence>
<feature type="compositionally biased region" description="Basic and acidic residues" evidence="1">
    <location>
        <begin position="1"/>
        <end position="10"/>
    </location>
</feature>
<dbReference type="EMBL" id="JAOPHQ010000863">
    <property type="protein sequence ID" value="KAK0153144.1"/>
    <property type="molecule type" value="Genomic_DNA"/>
</dbReference>
<proteinExistence type="predicted"/>
<dbReference type="GO" id="GO:0046983">
    <property type="term" value="F:protein dimerization activity"/>
    <property type="evidence" value="ECO:0007669"/>
    <property type="project" value="InterPro"/>
</dbReference>
<feature type="compositionally biased region" description="Basic and acidic residues" evidence="1">
    <location>
        <begin position="31"/>
        <end position="57"/>
    </location>
</feature>
<evidence type="ECO:0000259" key="2">
    <source>
        <dbReference type="Pfam" id="PF05699"/>
    </source>
</evidence>
<dbReference type="SUPFAM" id="SSF53098">
    <property type="entry name" value="Ribonuclease H-like"/>
    <property type="match status" value="1"/>
</dbReference>
<comment type="caution">
    <text evidence="4">The sequence shown here is derived from an EMBL/GenBank/DDBJ whole genome shotgun (WGS) entry which is preliminary data.</text>
</comment>
<feature type="domain" description="C17orf113 probable zinc finger" evidence="3">
    <location>
        <begin position="78"/>
        <end position="130"/>
    </location>
</feature>
<reference evidence="4" key="1">
    <citation type="journal article" date="2023" name="Front. Mar. Sci.">
        <title>A new Merluccius polli reference genome to investigate the effects of global change in West African waters.</title>
        <authorList>
            <person name="Mateo J.L."/>
            <person name="Blanco-Fernandez C."/>
            <person name="Garcia-Vazquez E."/>
            <person name="Machado-Schiaffino G."/>
        </authorList>
    </citation>
    <scope>NUCLEOTIDE SEQUENCE</scope>
    <source>
        <strain evidence="4">C29</strain>
        <tissue evidence="4">Fin</tissue>
    </source>
</reference>
<sequence>MSKRKADDPKQGSITYFFKKTPATASTSENDGERAEQGVEREDGMAGGGKTEKHRTSGWDPDWGADPKYKAWLYKTDLGMFCRICRTHKKSVKRGTQTRPFIEAPCVSYRKDKLDRHANSETHREALKRHVELMKGNTVVAAFDPLVSLEHEAIGQNTNYRSHRIIDDMLDILAAVIERPILQAIRTSQAVGLELDESTDVSVLRQLDIHVRYLDQEGKLCCHFLALVPIQDGKADSIVGAVREVVEKKEIPPHLICGLGTDGAAVMTGRINGVAKQLSEIWPGLLCTHCAAHRLALACKDAADKVPYMKTFKEHLQQLHLYFRNSANRSAALSAAAAVLGITDFKVKEVKDTRWLSQHLAIQNLQKNISAVLNVLAEEVEVRKCAAAKGLYSFLATYRFIAALHLQADVLPHLSRLSKIFQKEDLNFLAIKEQVPVTLAIIGHIKDAGDQQAPGSHLSRLNQSLDDPAGLGQFSISVEQERGRRGQPEGGDREHFWRRFRSEVMDPYLNGLIRGLEERFPNLEVFGSFSALGPQAATSPDHEAAHGHLRTLAEHFPSVDASIAVEEWMSFREHVVSGALKDKTQLGIMNDLTSKYEEFGVLYPNLCKLAAIALTVPLSSVNCERDFSTMNRVKTDLRNRLQGEHLEACMRISISGPSVQEFPYEEALKIFFRKPRKIKCSDNSCTMCH</sequence>
<gene>
    <name evidence="4" type="primary">ZNF862_55</name>
    <name evidence="4" type="ORF">N1851_005161</name>
</gene>
<evidence type="ECO:0000313" key="5">
    <source>
        <dbReference type="Proteomes" id="UP001174136"/>
    </source>
</evidence>